<dbReference type="AlphaFoldDB" id="A0A7C2RMV9"/>
<protein>
    <recommendedName>
        <fullName evidence="3">PKD domain-containing protein</fullName>
    </recommendedName>
</protein>
<evidence type="ECO:0000313" key="2">
    <source>
        <dbReference type="EMBL" id="HER40536.1"/>
    </source>
</evidence>
<accession>A0A7C2RMV9</accession>
<evidence type="ECO:0008006" key="3">
    <source>
        <dbReference type="Google" id="ProtNLM"/>
    </source>
</evidence>
<sequence>MITGQNLAGETAQGTQPLTVSFRAPENLEVNVEKDPADNYTISVSASADYATMFNVFFGDQEGEEPTLLMPGETVSHTYETIGTYDVKVVALSGGEATSELITTIAITDPLFLPIDFESAKLDYDFFNFGPDMAYGVSVVANPDPTDVNPSDRVGAYTKPAGSEVWAGTFIVLDEPIDFSTERYISVD</sequence>
<dbReference type="Gene3D" id="2.60.40.10">
    <property type="entry name" value="Immunoglobulins"/>
    <property type="match status" value="1"/>
</dbReference>
<comment type="caution">
    <text evidence="2">The sequence shown here is derived from an EMBL/GenBank/DDBJ whole genome shotgun (WGS) entry which is preliminary data.</text>
</comment>
<reference evidence="2" key="1">
    <citation type="journal article" date="2020" name="mSystems">
        <title>Genome- and Community-Level Interaction Insights into Carbon Utilization and Element Cycling Functions of Hydrothermarchaeota in Hydrothermal Sediment.</title>
        <authorList>
            <person name="Zhou Z."/>
            <person name="Liu Y."/>
            <person name="Xu W."/>
            <person name="Pan J."/>
            <person name="Luo Z.H."/>
            <person name="Li M."/>
        </authorList>
    </citation>
    <scope>NUCLEOTIDE SEQUENCE [LARGE SCALE GENOMIC DNA]</scope>
    <source>
        <strain evidence="2">SpSt-1235</strain>
    </source>
</reference>
<dbReference type="CDD" id="cd00146">
    <property type="entry name" value="PKD"/>
    <property type="match status" value="1"/>
</dbReference>
<dbReference type="InterPro" id="IPR035986">
    <property type="entry name" value="PKD_dom_sf"/>
</dbReference>
<name>A0A7C2RMV9_9FLAO</name>
<dbReference type="SUPFAM" id="SSF49299">
    <property type="entry name" value="PKD domain"/>
    <property type="match status" value="1"/>
</dbReference>
<dbReference type="Proteomes" id="UP000885753">
    <property type="component" value="Unassembled WGS sequence"/>
</dbReference>
<gene>
    <name evidence="2" type="ORF">ENO10_04880</name>
</gene>
<dbReference type="EMBL" id="DSEE01000361">
    <property type="protein sequence ID" value="HER40536.1"/>
    <property type="molecule type" value="Genomic_DNA"/>
</dbReference>
<feature type="compositionally biased region" description="Polar residues" evidence="1">
    <location>
        <begin position="1"/>
        <end position="19"/>
    </location>
</feature>
<feature type="non-terminal residue" evidence="2">
    <location>
        <position position="188"/>
    </location>
</feature>
<evidence type="ECO:0000256" key="1">
    <source>
        <dbReference type="SAM" id="MobiDB-lite"/>
    </source>
</evidence>
<feature type="region of interest" description="Disordered" evidence="1">
    <location>
        <begin position="1"/>
        <end position="20"/>
    </location>
</feature>
<dbReference type="InterPro" id="IPR013783">
    <property type="entry name" value="Ig-like_fold"/>
</dbReference>
<organism evidence="2">
    <name type="scientific">Salinimicrobium catena</name>
    <dbReference type="NCBI Taxonomy" id="390640"/>
    <lineage>
        <taxon>Bacteria</taxon>
        <taxon>Pseudomonadati</taxon>
        <taxon>Bacteroidota</taxon>
        <taxon>Flavobacteriia</taxon>
        <taxon>Flavobacteriales</taxon>
        <taxon>Flavobacteriaceae</taxon>
        <taxon>Salinimicrobium</taxon>
    </lineage>
</organism>
<proteinExistence type="predicted"/>